<keyword evidence="1" id="KW-0813">Transport</keyword>
<dbReference type="Pfam" id="PF01152">
    <property type="entry name" value="Bac_globin"/>
    <property type="match status" value="1"/>
</dbReference>
<proteinExistence type="predicted"/>
<evidence type="ECO:0000256" key="4">
    <source>
        <dbReference type="ARBA" id="ARBA00023004"/>
    </source>
</evidence>
<dbReference type="InterPro" id="IPR009050">
    <property type="entry name" value="Globin-like_sf"/>
</dbReference>
<dbReference type="EMBL" id="MPUH01000174">
    <property type="protein sequence ID" value="OMJ87550.1"/>
    <property type="molecule type" value="Genomic_DNA"/>
</dbReference>
<gene>
    <name evidence="5" type="ORF">SteCoe_10727</name>
</gene>
<dbReference type="OrthoDB" id="327312at2759"/>
<organism evidence="5 6">
    <name type="scientific">Stentor coeruleus</name>
    <dbReference type="NCBI Taxonomy" id="5963"/>
    <lineage>
        <taxon>Eukaryota</taxon>
        <taxon>Sar</taxon>
        <taxon>Alveolata</taxon>
        <taxon>Ciliophora</taxon>
        <taxon>Postciliodesmatophora</taxon>
        <taxon>Heterotrichea</taxon>
        <taxon>Heterotrichida</taxon>
        <taxon>Stentoridae</taxon>
        <taxon>Stentor</taxon>
    </lineage>
</organism>
<comment type="caution">
    <text evidence="5">The sequence shown here is derived from an EMBL/GenBank/DDBJ whole genome shotgun (WGS) entry which is preliminary data.</text>
</comment>
<dbReference type="AlphaFoldDB" id="A0A1R2CF29"/>
<name>A0A1R2CF29_9CILI</name>
<keyword evidence="3" id="KW-0479">Metal-binding</keyword>
<sequence>MNLYHKYGGMSFWNEVLNNFYSKALQSEKINQFLTPENFPHIQAMLISQLEMSLGAQNRYSMEGLMETHMHLEITSSQYNEWISLYKEALIENYVLYEDIEKIIRVLQAPKKFIVSKNY</sequence>
<reference evidence="5 6" key="1">
    <citation type="submission" date="2016-11" db="EMBL/GenBank/DDBJ databases">
        <title>The macronuclear genome of Stentor coeruleus: a giant cell with tiny introns.</title>
        <authorList>
            <person name="Slabodnick M."/>
            <person name="Ruby J.G."/>
            <person name="Reiff S.B."/>
            <person name="Swart E.C."/>
            <person name="Gosai S."/>
            <person name="Prabakaran S."/>
            <person name="Witkowska E."/>
            <person name="Larue G.E."/>
            <person name="Fisher S."/>
            <person name="Freeman R.M."/>
            <person name="Gunawardena J."/>
            <person name="Chu W."/>
            <person name="Stover N.A."/>
            <person name="Gregory B.D."/>
            <person name="Nowacki M."/>
            <person name="Derisi J."/>
            <person name="Roy S.W."/>
            <person name="Marshall W.F."/>
            <person name="Sood P."/>
        </authorList>
    </citation>
    <scope>NUCLEOTIDE SEQUENCE [LARGE SCALE GENOMIC DNA]</scope>
    <source>
        <strain evidence="5">WM001</strain>
    </source>
</reference>
<dbReference type="Gene3D" id="1.10.490.10">
    <property type="entry name" value="Globins"/>
    <property type="match status" value="1"/>
</dbReference>
<evidence type="ECO:0000313" key="5">
    <source>
        <dbReference type="EMBL" id="OMJ87550.1"/>
    </source>
</evidence>
<evidence type="ECO:0000256" key="2">
    <source>
        <dbReference type="ARBA" id="ARBA00022617"/>
    </source>
</evidence>
<evidence type="ECO:0000256" key="1">
    <source>
        <dbReference type="ARBA" id="ARBA00022448"/>
    </source>
</evidence>
<keyword evidence="2" id="KW-0349">Heme</keyword>
<evidence type="ECO:0000313" key="6">
    <source>
        <dbReference type="Proteomes" id="UP000187209"/>
    </source>
</evidence>
<evidence type="ECO:0000256" key="3">
    <source>
        <dbReference type="ARBA" id="ARBA00022723"/>
    </source>
</evidence>
<protein>
    <recommendedName>
        <fullName evidence="7">Globin family profile domain-containing protein</fullName>
    </recommendedName>
</protein>
<dbReference type="SUPFAM" id="SSF46458">
    <property type="entry name" value="Globin-like"/>
    <property type="match status" value="1"/>
</dbReference>
<dbReference type="GO" id="GO:0020037">
    <property type="term" value="F:heme binding"/>
    <property type="evidence" value="ECO:0007669"/>
    <property type="project" value="InterPro"/>
</dbReference>
<dbReference type="InterPro" id="IPR001486">
    <property type="entry name" value="Hemoglobin_trunc"/>
</dbReference>
<dbReference type="GO" id="GO:0019825">
    <property type="term" value="F:oxygen binding"/>
    <property type="evidence" value="ECO:0007669"/>
    <property type="project" value="InterPro"/>
</dbReference>
<dbReference type="InterPro" id="IPR012292">
    <property type="entry name" value="Globin/Proto"/>
</dbReference>
<accession>A0A1R2CF29</accession>
<keyword evidence="4" id="KW-0408">Iron</keyword>
<dbReference type="Proteomes" id="UP000187209">
    <property type="component" value="Unassembled WGS sequence"/>
</dbReference>
<evidence type="ECO:0008006" key="7">
    <source>
        <dbReference type="Google" id="ProtNLM"/>
    </source>
</evidence>
<dbReference type="GO" id="GO:0046872">
    <property type="term" value="F:metal ion binding"/>
    <property type="evidence" value="ECO:0007669"/>
    <property type="project" value="UniProtKB-KW"/>
</dbReference>
<keyword evidence="6" id="KW-1185">Reference proteome</keyword>